<dbReference type="AlphaFoldDB" id="A0A5C3M6J6"/>
<feature type="region of interest" description="Disordered" evidence="1">
    <location>
        <begin position="19"/>
        <end position="99"/>
    </location>
</feature>
<organism evidence="2 3">
    <name type="scientific">Crucibulum laeve</name>
    <dbReference type="NCBI Taxonomy" id="68775"/>
    <lineage>
        <taxon>Eukaryota</taxon>
        <taxon>Fungi</taxon>
        <taxon>Dikarya</taxon>
        <taxon>Basidiomycota</taxon>
        <taxon>Agaricomycotina</taxon>
        <taxon>Agaricomycetes</taxon>
        <taxon>Agaricomycetidae</taxon>
        <taxon>Agaricales</taxon>
        <taxon>Agaricineae</taxon>
        <taxon>Nidulariaceae</taxon>
        <taxon>Crucibulum</taxon>
    </lineage>
</organism>
<feature type="compositionally biased region" description="Polar residues" evidence="1">
    <location>
        <begin position="59"/>
        <end position="71"/>
    </location>
</feature>
<feature type="compositionally biased region" description="Low complexity" evidence="1">
    <location>
        <begin position="25"/>
        <end position="40"/>
    </location>
</feature>
<reference evidence="2 3" key="1">
    <citation type="journal article" date="2019" name="Nat. Ecol. Evol.">
        <title>Megaphylogeny resolves global patterns of mushroom evolution.</title>
        <authorList>
            <person name="Varga T."/>
            <person name="Krizsan K."/>
            <person name="Foldi C."/>
            <person name="Dima B."/>
            <person name="Sanchez-Garcia M."/>
            <person name="Sanchez-Ramirez S."/>
            <person name="Szollosi G.J."/>
            <person name="Szarkandi J.G."/>
            <person name="Papp V."/>
            <person name="Albert L."/>
            <person name="Andreopoulos W."/>
            <person name="Angelini C."/>
            <person name="Antonin V."/>
            <person name="Barry K.W."/>
            <person name="Bougher N.L."/>
            <person name="Buchanan P."/>
            <person name="Buyck B."/>
            <person name="Bense V."/>
            <person name="Catcheside P."/>
            <person name="Chovatia M."/>
            <person name="Cooper J."/>
            <person name="Damon W."/>
            <person name="Desjardin D."/>
            <person name="Finy P."/>
            <person name="Geml J."/>
            <person name="Haridas S."/>
            <person name="Hughes K."/>
            <person name="Justo A."/>
            <person name="Karasinski D."/>
            <person name="Kautmanova I."/>
            <person name="Kiss B."/>
            <person name="Kocsube S."/>
            <person name="Kotiranta H."/>
            <person name="LaButti K.M."/>
            <person name="Lechner B.E."/>
            <person name="Liimatainen K."/>
            <person name="Lipzen A."/>
            <person name="Lukacs Z."/>
            <person name="Mihaltcheva S."/>
            <person name="Morgado L.N."/>
            <person name="Niskanen T."/>
            <person name="Noordeloos M.E."/>
            <person name="Ohm R.A."/>
            <person name="Ortiz-Santana B."/>
            <person name="Ovrebo C."/>
            <person name="Racz N."/>
            <person name="Riley R."/>
            <person name="Savchenko A."/>
            <person name="Shiryaev A."/>
            <person name="Soop K."/>
            <person name="Spirin V."/>
            <person name="Szebenyi C."/>
            <person name="Tomsovsky M."/>
            <person name="Tulloss R.E."/>
            <person name="Uehling J."/>
            <person name="Grigoriev I.V."/>
            <person name="Vagvolgyi C."/>
            <person name="Papp T."/>
            <person name="Martin F.M."/>
            <person name="Miettinen O."/>
            <person name="Hibbett D.S."/>
            <person name="Nagy L.G."/>
        </authorList>
    </citation>
    <scope>NUCLEOTIDE SEQUENCE [LARGE SCALE GENOMIC DNA]</scope>
    <source>
        <strain evidence="2 3">CBS 166.37</strain>
    </source>
</reference>
<dbReference type="Proteomes" id="UP000308652">
    <property type="component" value="Unassembled WGS sequence"/>
</dbReference>
<dbReference type="EMBL" id="ML213598">
    <property type="protein sequence ID" value="TFK39996.1"/>
    <property type="molecule type" value="Genomic_DNA"/>
</dbReference>
<protein>
    <submittedName>
        <fullName evidence="2">Uncharacterized protein</fullName>
    </submittedName>
</protein>
<accession>A0A5C3M6J6</accession>
<name>A0A5C3M6J6_9AGAR</name>
<dbReference type="OrthoDB" id="2935627at2759"/>
<gene>
    <name evidence="2" type="ORF">BDQ12DRAFT_520509</name>
</gene>
<keyword evidence="3" id="KW-1185">Reference proteome</keyword>
<evidence type="ECO:0000256" key="1">
    <source>
        <dbReference type="SAM" id="MobiDB-lite"/>
    </source>
</evidence>
<evidence type="ECO:0000313" key="2">
    <source>
        <dbReference type="EMBL" id="TFK39996.1"/>
    </source>
</evidence>
<sequence>MAFSIPFGLSYIILTPRRVRLPGETTPQTSPKKTTSSRSPLRWSTGIATRAKSLRSRRTSNVPVPPIQQSIDAPPAASTVDAEHADTDMLIDDGAPRAI</sequence>
<evidence type="ECO:0000313" key="3">
    <source>
        <dbReference type="Proteomes" id="UP000308652"/>
    </source>
</evidence>
<proteinExistence type="predicted"/>